<keyword evidence="14" id="KW-1185">Reference proteome</keyword>
<proteinExistence type="inferred from homology"/>
<dbReference type="Gene3D" id="3.90.228.20">
    <property type="match status" value="1"/>
</dbReference>
<keyword evidence="10" id="KW-0175">Coiled coil</keyword>
<feature type="compositionally biased region" description="Basic and acidic residues" evidence="11">
    <location>
        <begin position="1098"/>
        <end position="1118"/>
    </location>
</feature>
<evidence type="ECO:0000256" key="10">
    <source>
        <dbReference type="SAM" id="Coils"/>
    </source>
</evidence>
<dbReference type="PANTHER" id="PTHR30031:SF0">
    <property type="entry name" value="PHOSPHOENOLPYRUVATE CARBOXYKINASE (ATP)"/>
    <property type="match status" value="1"/>
</dbReference>
<evidence type="ECO:0000313" key="12">
    <source>
        <dbReference type="EMBL" id="CAI3992891.1"/>
    </source>
</evidence>
<evidence type="ECO:0000256" key="9">
    <source>
        <dbReference type="ARBA" id="ARBA00047371"/>
    </source>
</evidence>
<feature type="compositionally biased region" description="Polar residues" evidence="11">
    <location>
        <begin position="701"/>
        <end position="710"/>
    </location>
</feature>
<feature type="region of interest" description="Disordered" evidence="11">
    <location>
        <begin position="412"/>
        <end position="432"/>
    </location>
</feature>
<name>A0A9P1CMG5_9DINO</name>
<sequence length="2464" mass="273404">MASRSVMRSLTRALRSSRPVRGFRALGTSRILSDRSKIAEALKSSPASMKHQFPADYHIFEDAAAGAGLEAHEGAAAVLGLLHRVGLWDLVNAMTQLQAQVQQAQAENNVLKERMANYEAANVGVANGGGVEAREVLQALRGLPDAIAKMSKPKGLFDPKGLGKPQTLGEDAENRFRLWAVKLEDYVYGVYGGKSREVLEWAAAMDSEIGDKEISDNYGNSADLLDQWDDVYDFNNQLYSVLRATTEGVPFDVVENVVTGAGLDAWRSLHKRFDPATGSRKRVMLHALTNPERASYETLQSALERWKALKLRYDKKKDQFGAREPLPESLVMNSLEKLVPKDLEQHLLLNYARFKTFEEMELEVVNFIEAKTGNRLNISTNFAKAGGSSSSAIPMDVDSLVRVVQGSISSLAQTKGGGKSKSGGSNKINPRFEAGISKWSGTMLGGVGNAHIGSSRRRRPRTEETTESAEASGHYEEDEIYVTFFEEWSDERNEFVYVTPDAEQEESWDFPEEQHGELPEVPHEEPAAEGARDRSHSEVSSLAPGEPHWICCNLDTGASVTVFPKRFFETLEPTSMRLRTASGEVVQGYGKAAIRGEDTTGIKRKLNGNVADVHKVLISAGQMHEKGFTSWLGQGGGEIIPKNHPVNKALEEAYHKAVARHGKDGIIPVLEEDGVYNFYLKEDIPVEGAVSPRSPTGPPVQRSSVGGTSVTHEVVQIPRRSTTSSPTSSTRLACAIEEEVELQDGEGEQFSEGVEARPARPGWDPAVPTEEEKKEHEASGHAVFRNWCPECLAATGYAKQHRKVDHSQETMNTVVMDFFYLGEEEGSKPHLVAQDRSTGMMMATALEKKGNPDTTAQKLLTRFLELLGWKNIILKSDGEHTLVKLKKAAGRDAQTVSKVVCEESPAGDSKANGEAEAAVREIKWRIRAITMMVEKKFGGTLPEGHPLLTWVPRYAAEQANRHRVGADGKTPEERRTGKKWVKALPVFGEKIMVKPAGKGRRGDLTRMREARFVGCHNRFGSILAMTKDGVVVGSSYHALSEDQKWGELEDDLRGAPWDVRAYVRRRPVEQQQQLALPAPMPVVAGAPHPGQAQQPVGPDRDEGAHGQVEAEKGEEAVDKSPMVGAPSASSEVPSGLKRAWPVKRDHLAKYGKTTGCPGCTSLVRGVGFQQMAHNEECRQRIKRHLMEEDEKKREEVKRLREEEDKEMSLGEAPMAAAEPGNLATGGESSGCHAAGGEPAVDLGDSLPAEAGVKRKAEDEVIDVDDLVRSTEAGETLKERSVQALSELLDSYEAAKTVAQLAAMDVIEVFSPQRLNTMVERFGLRKGAAIDLEEVKPDGTEFWDLDRMEDFEQLMDLIAVEQPWLLTSSPPCTTFSSLRRLSNFKRPKEVVEAEESLGKLRLSRSLEVASFKIHLVDEMVNLPNTFLVQSPMCRFNMMAQDDEGRKVYPRELCEAILRGLKNQLERDHSISAIEEQVGGPSPDDAVEWEHQLEQFVDDSSGQLLDAKLVQKARQEELEWLRKENVYIRVSAEECTGKPLQLKWVDVNKGDHQAPKIRSRLVAKEIKRAKPLSEQLGGAETFAATPPVESVYALMSAFMTRRTRSEVKGLTGLVHGDDFLVVGNLEELKWFDETLKWFDETLNAKYTARWESLLGKDNGKKQEMFFLNRLIKYFPDGAGGAERLEIEADARHVDLLIRDFGFDAKTKGCDVPEDKPTSLDLIETERQPGLGGQMPSQFRSMVMRLAYLSTDRPDLCHPVRALASAMKSPKMNDWLKLKKVVRYLLKFPYMKRTFQKQTLENAAVISYSDSDWAGDLKTRRSTSGSVVKWGSHTLLVKGSSQKVVALSSSENEYYAMTRTATLAEFIRGIFDFWGWKTKATKLRVDSSSAKALSERRGVGQSRHIQAKFLWLQDRVAERELEVEKIKGPTNDSDLVTKVQTKDLELLHNLGIHTEWVQHNARPGTLYDEALRYEKGSAILSTGALAAFSGAKTGRSPLDKRVVLEESTENDIWWGPVNVPLSENTFKINRERAIDYLNTRERLYVFDGFAGWDPDFRYKIRVITSRAYHALFMHNMLIRPTEEELLNFGEPDYTIYNGGAFPANRATDGMTSGTSVSLNFKTREVVILGTQYAGEMKKGVFTIMNYLLPKRGILSMHASANEGKAGDVTIFFGLSGTGKTTLSADENRLLIGDDEHAWTDKGIFNIEGGCYAKAIGLTREKEPEIWDAIRFGALLENVVFDQRTGEVDYNDGSITENTRVSYPLEYIPNVKIPAVGGHPKNIIMLTCDAFGVLPPVSKLTPAQAMYHFISGYTAKVAGTEMGITEPTATFSACFGAPFMVWHPAKYAELLAEKMSKHNVNAWLINTGWTGGAFGTGHRMSLKDTRAIIDAIHSGDLAKAEYESFERFNLQVPKTCANVDTKILMPNKTWADQEEFKVTAAKLASLFKDNFKKYEEGCSADIIAAAPH</sequence>
<feature type="region of interest" description="Disordered" evidence="11">
    <location>
        <begin position="1225"/>
        <end position="1245"/>
    </location>
</feature>
<feature type="compositionally biased region" description="Basic and acidic residues" evidence="11">
    <location>
        <begin position="512"/>
        <end position="537"/>
    </location>
</feature>
<dbReference type="Gene3D" id="3.40.449.10">
    <property type="entry name" value="Phosphoenolpyruvate Carboxykinase, domain 1"/>
    <property type="match status" value="1"/>
</dbReference>
<accession>A0A9P1CMG5</accession>
<dbReference type="EMBL" id="CAMXCT030001772">
    <property type="protein sequence ID" value="CAL4780203.1"/>
    <property type="molecule type" value="Genomic_DNA"/>
</dbReference>
<dbReference type="PANTHER" id="PTHR30031">
    <property type="entry name" value="PHOSPHOENOLPYRUVATE CARBOXYKINASE ATP"/>
    <property type="match status" value="1"/>
</dbReference>
<feature type="region of interest" description="Disordered" evidence="11">
    <location>
        <begin position="689"/>
        <end position="710"/>
    </location>
</feature>
<keyword evidence="4" id="KW-0312">Gluconeogenesis</keyword>
<evidence type="ECO:0000256" key="7">
    <source>
        <dbReference type="ARBA" id="ARBA00022840"/>
    </source>
</evidence>
<evidence type="ECO:0000256" key="4">
    <source>
        <dbReference type="ARBA" id="ARBA00022432"/>
    </source>
</evidence>
<reference evidence="12" key="1">
    <citation type="submission" date="2022-10" db="EMBL/GenBank/DDBJ databases">
        <authorList>
            <person name="Chen Y."/>
            <person name="Dougan E. K."/>
            <person name="Chan C."/>
            <person name="Rhodes N."/>
            <person name="Thang M."/>
        </authorList>
    </citation>
    <scope>NUCLEOTIDE SEQUENCE</scope>
</reference>
<keyword evidence="8" id="KW-0456">Lyase</keyword>
<gene>
    <name evidence="12" type="ORF">C1SCF055_LOCUS19684</name>
</gene>
<comment type="pathway">
    <text evidence="1">Carbohydrate biosynthesis; gluconeogenesis.</text>
</comment>
<evidence type="ECO:0000256" key="5">
    <source>
        <dbReference type="ARBA" id="ARBA00022741"/>
    </source>
</evidence>
<dbReference type="NCBIfam" id="TIGR00224">
    <property type="entry name" value="pckA"/>
    <property type="match status" value="1"/>
</dbReference>
<feature type="region of interest" description="Disordered" evidence="11">
    <location>
        <begin position="447"/>
        <end position="473"/>
    </location>
</feature>
<feature type="coiled-coil region" evidence="10">
    <location>
        <begin position="1174"/>
        <end position="1206"/>
    </location>
</feature>
<dbReference type="SUPFAM" id="SSF53795">
    <property type="entry name" value="PEP carboxykinase-like"/>
    <property type="match status" value="1"/>
</dbReference>
<dbReference type="NCBIfam" id="NF006820">
    <property type="entry name" value="PRK09344.1-2"/>
    <property type="match status" value="1"/>
</dbReference>
<feature type="coiled-coil region" evidence="10">
    <location>
        <begin position="87"/>
        <end position="121"/>
    </location>
</feature>
<organism evidence="12">
    <name type="scientific">Cladocopium goreaui</name>
    <dbReference type="NCBI Taxonomy" id="2562237"/>
    <lineage>
        <taxon>Eukaryota</taxon>
        <taxon>Sar</taxon>
        <taxon>Alveolata</taxon>
        <taxon>Dinophyceae</taxon>
        <taxon>Suessiales</taxon>
        <taxon>Symbiodiniaceae</taxon>
        <taxon>Cladocopium</taxon>
    </lineage>
</organism>
<dbReference type="GO" id="GO:0006094">
    <property type="term" value="P:gluconeogenesis"/>
    <property type="evidence" value="ECO:0007669"/>
    <property type="project" value="UniProtKB-KW"/>
</dbReference>
<dbReference type="FunFam" id="2.170.8.10:FF:000001">
    <property type="entry name" value="Phosphoenolpyruvate carboxykinase (ATP)"/>
    <property type="match status" value="1"/>
</dbReference>
<comment type="catalytic activity">
    <reaction evidence="9">
        <text>oxaloacetate + ATP = phosphoenolpyruvate + ADP + CO2</text>
        <dbReference type="Rhea" id="RHEA:18617"/>
        <dbReference type="ChEBI" id="CHEBI:16452"/>
        <dbReference type="ChEBI" id="CHEBI:16526"/>
        <dbReference type="ChEBI" id="CHEBI:30616"/>
        <dbReference type="ChEBI" id="CHEBI:58702"/>
        <dbReference type="ChEBI" id="CHEBI:456216"/>
        <dbReference type="EC" id="4.1.1.49"/>
    </reaction>
</comment>
<dbReference type="EC" id="4.1.1.49" evidence="3"/>
<dbReference type="GO" id="GO:0004612">
    <property type="term" value="F:phosphoenolpyruvate carboxykinase (ATP) activity"/>
    <property type="evidence" value="ECO:0007669"/>
    <property type="project" value="UniProtKB-EC"/>
</dbReference>
<dbReference type="InterPro" id="IPR013035">
    <property type="entry name" value="PEP_carboxykinase_C"/>
</dbReference>
<dbReference type="Proteomes" id="UP001152797">
    <property type="component" value="Unassembled WGS sequence"/>
</dbReference>
<dbReference type="InterPro" id="IPR008210">
    <property type="entry name" value="PEP_carboxykinase_N"/>
</dbReference>
<dbReference type="Pfam" id="PF01293">
    <property type="entry name" value="PEPCK_ATP"/>
    <property type="match status" value="1"/>
</dbReference>
<evidence type="ECO:0000256" key="2">
    <source>
        <dbReference type="ARBA" id="ARBA00006052"/>
    </source>
</evidence>
<dbReference type="CDD" id="cd00484">
    <property type="entry name" value="PEPCK_ATP"/>
    <property type="match status" value="1"/>
</dbReference>
<dbReference type="HAMAP" id="MF_00453">
    <property type="entry name" value="PEPCK_ATP"/>
    <property type="match status" value="1"/>
</dbReference>
<feature type="region of interest" description="Disordered" evidence="11">
    <location>
        <begin position="502"/>
        <end position="541"/>
    </location>
</feature>
<dbReference type="CDD" id="cd09272">
    <property type="entry name" value="RNase_HI_RT_Ty1"/>
    <property type="match status" value="1"/>
</dbReference>
<dbReference type="EMBL" id="CAMXCT010001772">
    <property type="protein sequence ID" value="CAI3992891.1"/>
    <property type="molecule type" value="Genomic_DNA"/>
</dbReference>
<dbReference type="InterPro" id="IPR001272">
    <property type="entry name" value="PEP_carboxykinase_ATP"/>
</dbReference>
<dbReference type="SUPFAM" id="SSF68923">
    <property type="entry name" value="PEP carboxykinase N-terminal domain"/>
    <property type="match status" value="1"/>
</dbReference>
<feature type="region of interest" description="Disordered" evidence="11">
    <location>
        <begin position="1080"/>
        <end position="1135"/>
    </location>
</feature>
<keyword evidence="5" id="KW-0547">Nucleotide-binding</keyword>
<keyword evidence="6" id="KW-0210">Decarboxylase</keyword>
<evidence type="ECO:0000256" key="3">
    <source>
        <dbReference type="ARBA" id="ARBA00012363"/>
    </source>
</evidence>
<reference evidence="13 14" key="2">
    <citation type="submission" date="2024-05" db="EMBL/GenBank/DDBJ databases">
        <authorList>
            <person name="Chen Y."/>
            <person name="Shah S."/>
            <person name="Dougan E. K."/>
            <person name="Thang M."/>
            <person name="Chan C."/>
        </authorList>
    </citation>
    <scope>NUCLEOTIDE SEQUENCE [LARGE SCALE GENOMIC DNA]</scope>
</reference>
<evidence type="ECO:0000313" key="14">
    <source>
        <dbReference type="Proteomes" id="UP001152797"/>
    </source>
</evidence>
<keyword evidence="7" id="KW-0067">ATP-binding</keyword>
<evidence type="ECO:0000256" key="6">
    <source>
        <dbReference type="ARBA" id="ARBA00022793"/>
    </source>
</evidence>
<dbReference type="InterPro" id="IPR015994">
    <property type="entry name" value="PEPCK_ATP_CS"/>
</dbReference>
<feature type="region of interest" description="Disordered" evidence="11">
    <location>
        <begin position="742"/>
        <end position="768"/>
    </location>
</feature>
<dbReference type="GO" id="GO:0005829">
    <property type="term" value="C:cytosol"/>
    <property type="evidence" value="ECO:0007669"/>
    <property type="project" value="TreeGrafter"/>
</dbReference>
<dbReference type="Gene3D" id="2.170.8.10">
    <property type="entry name" value="Phosphoenolpyruvate Carboxykinase, domain 2"/>
    <property type="match status" value="1"/>
</dbReference>
<dbReference type="NCBIfam" id="NF006821">
    <property type="entry name" value="PRK09344.1-3"/>
    <property type="match status" value="1"/>
</dbReference>
<comment type="caution">
    <text evidence="12">The sequence shown here is derived from an EMBL/GenBank/DDBJ whole genome shotgun (WGS) entry which is preliminary data.</text>
</comment>
<dbReference type="GO" id="GO:0005524">
    <property type="term" value="F:ATP binding"/>
    <property type="evidence" value="ECO:0007669"/>
    <property type="project" value="UniProtKB-KW"/>
</dbReference>
<evidence type="ECO:0000256" key="11">
    <source>
        <dbReference type="SAM" id="MobiDB-lite"/>
    </source>
</evidence>
<dbReference type="OrthoDB" id="441066at2759"/>
<dbReference type="PROSITE" id="PS00532">
    <property type="entry name" value="PEPCK_ATP"/>
    <property type="match status" value="1"/>
</dbReference>
<evidence type="ECO:0000313" key="13">
    <source>
        <dbReference type="EMBL" id="CAL4780203.1"/>
    </source>
</evidence>
<comment type="similarity">
    <text evidence="2">Belongs to the phosphoenolpyruvate carboxykinase (ATP) family.</text>
</comment>
<evidence type="ECO:0000256" key="1">
    <source>
        <dbReference type="ARBA" id="ARBA00004742"/>
    </source>
</evidence>
<feature type="compositionally biased region" description="Acidic residues" evidence="11">
    <location>
        <begin position="502"/>
        <end position="511"/>
    </location>
</feature>
<dbReference type="EMBL" id="CAMXCT020001772">
    <property type="protein sequence ID" value="CAL1146266.1"/>
    <property type="molecule type" value="Genomic_DNA"/>
</dbReference>
<evidence type="ECO:0000256" key="8">
    <source>
        <dbReference type="ARBA" id="ARBA00023239"/>
    </source>
</evidence>
<protein>
    <recommendedName>
        <fullName evidence="3">phosphoenolpyruvate carboxykinase (ATP)</fullName>
        <ecNumber evidence="3">4.1.1.49</ecNumber>
    </recommendedName>
</protein>